<feature type="region of interest" description="Disordered" evidence="1">
    <location>
        <begin position="52"/>
        <end position="78"/>
    </location>
</feature>
<evidence type="ECO:0000256" key="1">
    <source>
        <dbReference type="SAM" id="MobiDB-lite"/>
    </source>
</evidence>
<dbReference type="AlphaFoldDB" id="A0AAV2KAJ1"/>
<gene>
    <name evidence="2" type="ORF">KC01_LOCUS16917</name>
</gene>
<organism evidence="2 3">
    <name type="scientific">Knipowitschia caucasica</name>
    <name type="common">Caucasian dwarf goby</name>
    <name type="synonym">Pomatoschistus caucasicus</name>
    <dbReference type="NCBI Taxonomy" id="637954"/>
    <lineage>
        <taxon>Eukaryota</taxon>
        <taxon>Metazoa</taxon>
        <taxon>Chordata</taxon>
        <taxon>Craniata</taxon>
        <taxon>Vertebrata</taxon>
        <taxon>Euteleostomi</taxon>
        <taxon>Actinopterygii</taxon>
        <taxon>Neopterygii</taxon>
        <taxon>Teleostei</taxon>
        <taxon>Neoteleostei</taxon>
        <taxon>Acanthomorphata</taxon>
        <taxon>Gobiaria</taxon>
        <taxon>Gobiiformes</taxon>
        <taxon>Gobioidei</taxon>
        <taxon>Gobiidae</taxon>
        <taxon>Gobiinae</taxon>
        <taxon>Knipowitschia</taxon>
    </lineage>
</organism>
<dbReference type="EMBL" id="OZ035839">
    <property type="protein sequence ID" value="CAL1586936.1"/>
    <property type="molecule type" value="Genomic_DNA"/>
</dbReference>
<feature type="compositionally biased region" description="Basic and acidic residues" evidence="1">
    <location>
        <begin position="61"/>
        <end position="78"/>
    </location>
</feature>
<protein>
    <submittedName>
        <fullName evidence="2">Uncharacterized protein</fullName>
    </submittedName>
</protein>
<feature type="compositionally biased region" description="Polar residues" evidence="1">
    <location>
        <begin position="8"/>
        <end position="29"/>
    </location>
</feature>
<dbReference type="Proteomes" id="UP001497482">
    <property type="component" value="Chromosome 17"/>
</dbReference>
<evidence type="ECO:0000313" key="3">
    <source>
        <dbReference type="Proteomes" id="UP001497482"/>
    </source>
</evidence>
<feature type="region of interest" description="Disordered" evidence="1">
    <location>
        <begin position="1"/>
        <end position="33"/>
    </location>
</feature>
<name>A0AAV2KAJ1_KNICA</name>
<sequence>MILPGYEANSSTASSGLTGLDQTEPSNLRLSPGPAPELVLCPASPVCASPAPVHPGYTASAHDEESKHYNVIDRDQNV</sequence>
<keyword evidence="3" id="KW-1185">Reference proteome</keyword>
<proteinExistence type="predicted"/>
<reference evidence="2 3" key="1">
    <citation type="submission" date="2024-04" db="EMBL/GenBank/DDBJ databases">
        <authorList>
            <person name="Waldvogel A.-M."/>
            <person name="Schoenle A."/>
        </authorList>
    </citation>
    <scope>NUCLEOTIDE SEQUENCE [LARGE SCALE GENOMIC DNA]</scope>
</reference>
<evidence type="ECO:0000313" key="2">
    <source>
        <dbReference type="EMBL" id="CAL1586936.1"/>
    </source>
</evidence>
<accession>A0AAV2KAJ1</accession>